<feature type="transmembrane region" description="Helical" evidence="2">
    <location>
        <begin position="35"/>
        <end position="52"/>
    </location>
</feature>
<reference evidence="3 4" key="1">
    <citation type="submission" date="2013-08" db="EMBL/GenBank/DDBJ databases">
        <title>Genome sequencing of Cellulomonas bogoriensis 69B4.</title>
        <authorList>
            <person name="Chen F."/>
            <person name="Li Y."/>
            <person name="Wang G."/>
        </authorList>
    </citation>
    <scope>NUCLEOTIDE SEQUENCE [LARGE SCALE GENOMIC DNA]</scope>
    <source>
        <strain evidence="3 4">69B4</strain>
    </source>
</reference>
<proteinExistence type="predicted"/>
<evidence type="ECO:0000256" key="1">
    <source>
        <dbReference type="SAM" id="MobiDB-lite"/>
    </source>
</evidence>
<dbReference type="Proteomes" id="UP000054314">
    <property type="component" value="Unassembled WGS sequence"/>
</dbReference>
<keyword evidence="2" id="KW-0472">Membrane</keyword>
<feature type="transmembrane region" description="Helical" evidence="2">
    <location>
        <begin position="84"/>
        <end position="107"/>
    </location>
</feature>
<dbReference type="AlphaFoldDB" id="A0A0A0C131"/>
<dbReference type="EMBL" id="AXCZ01000020">
    <property type="protein sequence ID" value="KGM13885.1"/>
    <property type="molecule type" value="Genomic_DNA"/>
</dbReference>
<keyword evidence="4" id="KW-1185">Reference proteome</keyword>
<feature type="transmembrane region" description="Helical" evidence="2">
    <location>
        <begin position="59"/>
        <end position="78"/>
    </location>
</feature>
<accession>A0A0A0C131</accession>
<comment type="caution">
    <text evidence="3">The sequence shown here is derived from an EMBL/GenBank/DDBJ whole genome shotgun (WGS) entry which is preliminary data.</text>
</comment>
<evidence type="ECO:0000313" key="4">
    <source>
        <dbReference type="Proteomes" id="UP000054314"/>
    </source>
</evidence>
<evidence type="ECO:0000313" key="3">
    <source>
        <dbReference type="EMBL" id="KGM13885.1"/>
    </source>
</evidence>
<evidence type="ECO:0000256" key="2">
    <source>
        <dbReference type="SAM" id="Phobius"/>
    </source>
</evidence>
<gene>
    <name evidence="3" type="ORF">N869_08055</name>
</gene>
<keyword evidence="2" id="KW-1133">Transmembrane helix</keyword>
<sequence>MEMFTGRMIVRAVAMAGVGVVVGVLGTAVHRGYSPWGLVLALALVLSAALLARAWAGWLGMLLLAVGTFSSVSVLAGPGPADDVLIALQPVGMVWYAGAGVVFLAALAPSRWFSDRPVEPGTRGAAEAGAGVSTPGMTDAGRTGA</sequence>
<feature type="region of interest" description="Disordered" evidence="1">
    <location>
        <begin position="119"/>
        <end position="145"/>
    </location>
</feature>
<name>A0A0A0C131_9CELL</name>
<keyword evidence="2" id="KW-0812">Transmembrane</keyword>
<protein>
    <submittedName>
        <fullName evidence="3">Uncharacterized protein</fullName>
    </submittedName>
</protein>
<organism evidence="3 4">
    <name type="scientific">Cellulomonas bogoriensis 69B4 = DSM 16987</name>
    <dbReference type="NCBI Taxonomy" id="1386082"/>
    <lineage>
        <taxon>Bacteria</taxon>
        <taxon>Bacillati</taxon>
        <taxon>Actinomycetota</taxon>
        <taxon>Actinomycetes</taxon>
        <taxon>Micrococcales</taxon>
        <taxon>Cellulomonadaceae</taxon>
        <taxon>Cellulomonas</taxon>
    </lineage>
</organism>
<feature type="transmembrane region" description="Helical" evidence="2">
    <location>
        <begin position="12"/>
        <end position="29"/>
    </location>
</feature>
<dbReference type="RefSeq" id="WP_156968328.1">
    <property type="nucleotide sequence ID" value="NZ_AXCZ01000020.1"/>
</dbReference>